<proteinExistence type="predicted"/>
<reference evidence="1 2" key="1">
    <citation type="submission" date="2019-06" db="EMBL/GenBank/DDBJ databases">
        <title>Whole genome sequence for Cellvibrionaceae sp. R142.</title>
        <authorList>
            <person name="Wang G."/>
        </authorList>
    </citation>
    <scope>NUCLEOTIDE SEQUENCE [LARGE SCALE GENOMIC DNA]</scope>
    <source>
        <strain evidence="1 2">R142</strain>
    </source>
</reference>
<accession>A0A545SKX8</accession>
<gene>
    <name evidence="1" type="primary">tnpB</name>
    <name evidence="1" type="ORF">FKG94_28465</name>
</gene>
<dbReference type="PANTHER" id="PTHR36455:SF1">
    <property type="entry name" value="BLR8292 PROTEIN"/>
    <property type="match status" value="1"/>
</dbReference>
<dbReference type="NCBIfam" id="NF033819">
    <property type="entry name" value="IS66_TnpB"/>
    <property type="match status" value="1"/>
</dbReference>
<dbReference type="OrthoDB" id="4956084at2"/>
<name>A0A545SKX8_9GAMM</name>
<dbReference type="AlphaFoldDB" id="A0A545SKX8"/>
<comment type="caution">
    <text evidence="1">The sequence shown here is derived from an EMBL/GenBank/DDBJ whole genome shotgun (WGS) entry which is preliminary data.</text>
</comment>
<evidence type="ECO:0000313" key="2">
    <source>
        <dbReference type="Proteomes" id="UP000319732"/>
    </source>
</evidence>
<dbReference type="PANTHER" id="PTHR36455">
    <property type="match status" value="1"/>
</dbReference>
<organism evidence="1 2">
    <name type="scientific">Exilibacterium tricleocarpae</name>
    <dbReference type="NCBI Taxonomy" id="2591008"/>
    <lineage>
        <taxon>Bacteria</taxon>
        <taxon>Pseudomonadati</taxon>
        <taxon>Pseudomonadota</taxon>
        <taxon>Gammaproteobacteria</taxon>
        <taxon>Cellvibrionales</taxon>
        <taxon>Cellvibrionaceae</taxon>
        <taxon>Exilibacterium</taxon>
    </lineage>
</organism>
<dbReference type="EMBL" id="VHSG01000066">
    <property type="protein sequence ID" value="TQV65602.1"/>
    <property type="molecule type" value="Genomic_DNA"/>
</dbReference>
<protein>
    <submittedName>
        <fullName evidence="1">IS66 family insertion sequence element accessory protein TnpB</fullName>
    </submittedName>
</protein>
<keyword evidence="2" id="KW-1185">Reference proteome</keyword>
<evidence type="ECO:0000313" key="1">
    <source>
        <dbReference type="EMBL" id="TQV65602.1"/>
    </source>
</evidence>
<dbReference type="Proteomes" id="UP000319732">
    <property type="component" value="Unassembled WGS sequence"/>
</dbReference>
<sequence length="97" mass="11614">MRKSYDGLSALVSKQLQENPLSGQLFVFINKRKTHMKILYFDDSGYCIWCKRLEQGQFNFRTSAQGKRQIDWAQLRLLLDGIEVKRIRQYKRYSHPK</sequence>
<dbReference type="Pfam" id="PF05717">
    <property type="entry name" value="TnpB_IS66"/>
    <property type="match status" value="1"/>
</dbReference>
<dbReference type="InterPro" id="IPR008878">
    <property type="entry name" value="Transposase_IS66_Orf2"/>
</dbReference>